<sequence>MRHALLLALVTAALAAPAYPCTLWGAAGSASAEGTLLAKNRDWLPDHVQSLRLVRPARGLRYVGLYADNGSEPGIKAGVNEAGLSIVCAEASSLPKTVRDAVVASHPLVSPILRQYRTLDEVQAHADELFTGVKPDFFLLADSKGLMQVEVGQDGRYTLQRTQNGTQAHTNHYTDPAVLNNGQKIGTSSAVRLARVQTLLAQAQQPHTLAEFTHISADHHDGPDNSLWRDHTLAGWQIALPTQAAPHLHLVLANPGRPQQSKDWTLDSNFWNQSAGVLLGGPEARASADAEPAAH</sequence>
<name>A0A1W1XB11_9NEIS</name>
<keyword evidence="1" id="KW-0732">Signal</keyword>
<gene>
    <name evidence="3" type="ORF">SAMN02745857_01086</name>
</gene>
<protein>
    <submittedName>
        <fullName evidence="3">Acyl-coenzyme A:6-aminopenicillanic acid acyl-transferase</fullName>
    </submittedName>
</protein>
<evidence type="ECO:0000313" key="3">
    <source>
        <dbReference type="EMBL" id="SMC20954.1"/>
    </source>
</evidence>
<evidence type="ECO:0000259" key="2">
    <source>
        <dbReference type="Pfam" id="PF03417"/>
    </source>
</evidence>
<dbReference type="AlphaFoldDB" id="A0A1W1XB11"/>
<dbReference type="RefSeq" id="WP_176216796.1">
    <property type="nucleotide sequence ID" value="NZ_FWXD01000005.1"/>
</dbReference>
<organism evidence="3 4">
    <name type="scientific">Andreprevotia lacus DSM 23236</name>
    <dbReference type="NCBI Taxonomy" id="1121001"/>
    <lineage>
        <taxon>Bacteria</taxon>
        <taxon>Pseudomonadati</taxon>
        <taxon>Pseudomonadota</taxon>
        <taxon>Betaproteobacteria</taxon>
        <taxon>Neisseriales</taxon>
        <taxon>Chitinibacteraceae</taxon>
        <taxon>Andreprevotia</taxon>
    </lineage>
</organism>
<keyword evidence="3" id="KW-0808">Transferase</keyword>
<evidence type="ECO:0000313" key="4">
    <source>
        <dbReference type="Proteomes" id="UP000192761"/>
    </source>
</evidence>
<feature type="domain" description="Peptidase C45 hydrolase" evidence="2">
    <location>
        <begin position="33"/>
        <end position="237"/>
    </location>
</feature>
<evidence type="ECO:0000256" key="1">
    <source>
        <dbReference type="SAM" id="SignalP"/>
    </source>
</evidence>
<reference evidence="3 4" key="1">
    <citation type="submission" date="2017-04" db="EMBL/GenBank/DDBJ databases">
        <authorList>
            <person name="Afonso C.L."/>
            <person name="Miller P.J."/>
            <person name="Scott M.A."/>
            <person name="Spackman E."/>
            <person name="Goraichik I."/>
            <person name="Dimitrov K.M."/>
            <person name="Suarez D.L."/>
            <person name="Swayne D.E."/>
        </authorList>
    </citation>
    <scope>NUCLEOTIDE SEQUENCE [LARGE SCALE GENOMIC DNA]</scope>
    <source>
        <strain evidence="3 4">DSM 23236</strain>
    </source>
</reference>
<dbReference type="Pfam" id="PF03417">
    <property type="entry name" value="AAT"/>
    <property type="match status" value="1"/>
</dbReference>
<dbReference type="InterPro" id="IPR005079">
    <property type="entry name" value="Peptidase_C45_hydrolase"/>
</dbReference>
<accession>A0A1W1XB11</accession>
<feature type="chain" id="PRO_5012415943" evidence="1">
    <location>
        <begin position="19"/>
        <end position="295"/>
    </location>
</feature>
<dbReference type="EMBL" id="FWXD01000005">
    <property type="protein sequence ID" value="SMC20954.1"/>
    <property type="molecule type" value="Genomic_DNA"/>
</dbReference>
<dbReference type="GO" id="GO:0016740">
    <property type="term" value="F:transferase activity"/>
    <property type="evidence" value="ECO:0007669"/>
    <property type="project" value="UniProtKB-KW"/>
</dbReference>
<dbReference type="Gene3D" id="3.60.60.10">
    <property type="entry name" value="Penicillin V Acylase, Chain A"/>
    <property type="match status" value="1"/>
</dbReference>
<proteinExistence type="predicted"/>
<feature type="signal peptide" evidence="1">
    <location>
        <begin position="1"/>
        <end position="18"/>
    </location>
</feature>
<dbReference type="Proteomes" id="UP000192761">
    <property type="component" value="Unassembled WGS sequence"/>
</dbReference>
<keyword evidence="4" id="KW-1185">Reference proteome</keyword>